<dbReference type="SUPFAM" id="SSF53756">
    <property type="entry name" value="UDP-Glycosyltransferase/glycogen phosphorylase"/>
    <property type="match status" value="1"/>
</dbReference>
<dbReference type="InterPro" id="IPR001296">
    <property type="entry name" value="Glyco_trans_1"/>
</dbReference>
<dbReference type="EMBL" id="JACWMX010000003">
    <property type="protein sequence ID" value="MBD1393307.1"/>
    <property type="molecule type" value="Genomic_DNA"/>
</dbReference>
<dbReference type="PANTHER" id="PTHR46401:SF2">
    <property type="entry name" value="GLYCOSYLTRANSFERASE WBBK-RELATED"/>
    <property type="match status" value="1"/>
</dbReference>
<evidence type="ECO:0000313" key="3">
    <source>
        <dbReference type="EMBL" id="MBD1393307.1"/>
    </source>
</evidence>
<keyword evidence="1" id="KW-0808">Transferase</keyword>
<dbReference type="Pfam" id="PF00534">
    <property type="entry name" value="Glycos_transf_1"/>
    <property type="match status" value="1"/>
</dbReference>
<dbReference type="PANTHER" id="PTHR46401">
    <property type="entry name" value="GLYCOSYLTRANSFERASE WBBK-RELATED"/>
    <property type="match status" value="1"/>
</dbReference>
<dbReference type="CDD" id="cd03801">
    <property type="entry name" value="GT4_PimA-like"/>
    <property type="match status" value="1"/>
</dbReference>
<dbReference type="RefSeq" id="WP_191163038.1">
    <property type="nucleotide sequence ID" value="NZ_JACWMX010000003.1"/>
</dbReference>
<evidence type="ECO:0000256" key="1">
    <source>
        <dbReference type="ARBA" id="ARBA00022679"/>
    </source>
</evidence>
<dbReference type="Proteomes" id="UP000619078">
    <property type="component" value="Unassembled WGS sequence"/>
</dbReference>
<evidence type="ECO:0000313" key="4">
    <source>
        <dbReference type="Proteomes" id="UP000619078"/>
    </source>
</evidence>
<sequence>MKVVVSHPTGNANVRAALAGMHKAQLLAAYYTSIASFEGGLLDRIGAFGPLSEIRRRRLDSKLKAITHLSPFTEVGRLFSAKVGIANLNRHETGLFSIDSVYRNMDRRVAAQLANLKNINAVYAYEDAAELTFNAAKSHGLECLYDLPIGYWRAARRLLKNESERRPEWAGTLTTFKDSEAKLARKDRELLLADRIFVASTFTAKTLQEYPGIIAPVKVIPYGFPDVGDMKQYHSLGKRPLKLLFVGGLSQRKGIAEMFAAIDKLGNHIELTIVGKKVNENCAALDNALAKHKWIASLPHAEILKLMKQHDVLLFPSLFEGFGLVITEAMAQGTPVITTDRTAGPDIIEHGNNGWLINAGDELELQNAIENILTNRQLIANTGKAAMQTALLRPWQVYSDELAAAIIYNN</sequence>
<feature type="domain" description="Glycosyl transferase family 1" evidence="2">
    <location>
        <begin position="235"/>
        <end position="386"/>
    </location>
</feature>
<dbReference type="GO" id="GO:0009103">
    <property type="term" value="P:lipopolysaccharide biosynthetic process"/>
    <property type="evidence" value="ECO:0007669"/>
    <property type="project" value="TreeGrafter"/>
</dbReference>
<comment type="caution">
    <text evidence="3">The sequence shown here is derived from an EMBL/GenBank/DDBJ whole genome shotgun (WGS) entry which is preliminary data.</text>
</comment>
<accession>A0A926NRG5</accession>
<proteinExistence type="predicted"/>
<dbReference type="AlphaFoldDB" id="A0A926NRG5"/>
<protein>
    <submittedName>
        <fullName evidence="3">Glycosyltransferase family 4 protein</fullName>
    </submittedName>
</protein>
<name>A0A926NRG5_9SPHI</name>
<gene>
    <name evidence="3" type="ORF">IDJ76_09375</name>
</gene>
<organism evidence="3 4">
    <name type="scientific">Mucilaginibacter glaciei</name>
    <dbReference type="NCBI Taxonomy" id="2772109"/>
    <lineage>
        <taxon>Bacteria</taxon>
        <taxon>Pseudomonadati</taxon>
        <taxon>Bacteroidota</taxon>
        <taxon>Sphingobacteriia</taxon>
        <taxon>Sphingobacteriales</taxon>
        <taxon>Sphingobacteriaceae</taxon>
        <taxon>Mucilaginibacter</taxon>
    </lineage>
</organism>
<keyword evidence="4" id="KW-1185">Reference proteome</keyword>
<reference evidence="3" key="1">
    <citation type="submission" date="2020-09" db="EMBL/GenBank/DDBJ databases">
        <title>Novel species of Mucilaginibacter isolated from a glacier on the Tibetan Plateau.</title>
        <authorList>
            <person name="Liu Q."/>
            <person name="Xin Y.-H."/>
        </authorList>
    </citation>
    <scope>NUCLEOTIDE SEQUENCE</scope>
    <source>
        <strain evidence="3">ZB1P21</strain>
    </source>
</reference>
<evidence type="ECO:0000259" key="2">
    <source>
        <dbReference type="Pfam" id="PF00534"/>
    </source>
</evidence>
<dbReference type="Gene3D" id="3.40.50.2000">
    <property type="entry name" value="Glycogen Phosphorylase B"/>
    <property type="match status" value="2"/>
</dbReference>
<dbReference type="GO" id="GO:0016757">
    <property type="term" value="F:glycosyltransferase activity"/>
    <property type="evidence" value="ECO:0007669"/>
    <property type="project" value="InterPro"/>
</dbReference>